<gene>
    <name evidence="5" type="ORF">GCM10023205_57080</name>
</gene>
<dbReference type="RefSeq" id="WP_345678577.1">
    <property type="nucleotide sequence ID" value="NZ_BAABHS010000022.1"/>
</dbReference>
<dbReference type="PANTHER" id="PTHR43133">
    <property type="entry name" value="RNA POLYMERASE ECF-TYPE SIGMA FACTO"/>
    <property type="match status" value="1"/>
</dbReference>
<evidence type="ECO:0008006" key="7">
    <source>
        <dbReference type="Google" id="ProtNLM"/>
    </source>
</evidence>
<feature type="compositionally biased region" description="Low complexity" evidence="4">
    <location>
        <begin position="349"/>
        <end position="358"/>
    </location>
</feature>
<organism evidence="5 6">
    <name type="scientific">Yinghuangia aomiensis</name>
    <dbReference type="NCBI Taxonomy" id="676205"/>
    <lineage>
        <taxon>Bacteria</taxon>
        <taxon>Bacillati</taxon>
        <taxon>Actinomycetota</taxon>
        <taxon>Actinomycetes</taxon>
        <taxon>Kitasatosporales</taxon>
        <taxon>Streptomycetaceae</taxon>
        <taxon>Yinghuangia</taxon>
    </lineage>
</organism>
<accession>A0ABP9HX15</accession>
<dbReference type="InterPro" id="IPR013325">
    <property type="entry name" value="RNA_pol_sigma_r2"/>
</dbReference>
<evidence type="ECO:0000256" key="1">
    <source>
        <dbReference type="ARBA" id="ARBA00023015"/>
    </source>
</evidence>
<keyword evidence="2" id="KW-0731">Sigma factor</keyword>
<dbReference type="PANTHER" id="PTHR43133:SF62">
    <property type="entry name" value="RNA POLYMERASE SIGMA FACTOR SIGZ"/>
    <property type="match status" value="1"/>
</dbReference>
<feature type="compositionally biased region" description="Low complexity" evidence="4">
    <location>
        <begin position="418"/>
        <end position="433"/>
    </location>
</feature>
<protein>
    <recommendedName>
        <fullName evidence="7">BACON domain-containing protein</fullName>
    </recommendedName>
</protein>
<dbReference type="Proteomes" id="UP001500466">
    <property type="component" value="Unassembled WGS sequence"/>
</dbReference>
<comment type="caution">
    <text evidence="5">The sequence shown here is derived from an EMBL/GenBank/DDBJ whole genome shotgun (WGS) entry which is preliminary data.</text>
</comment>
<keyword evidence="3" id="KW-0804">Transcription</keyword>
<evidence type="ECO:0000256" key="3">
    <source>
        <dbReference type="ARBA" id="ARBA00023163"/>
    </source>
</evidence>
<evidence type="ECO:0000313" key="5">
    <source>
        <dbReference type="EMBL" id="GAA4980574.1"/>
    </source>
</evidence>
<dbReference type="SUPFAM" id="SSF88946">
    <property type="entry name" value="Sigma2 domain of RNA polymerase sigma factors"/>
    <property type="match status" value="1"/>
</dbReference>
<dbReference type="EMBL" id="BAABHS010000022">
    <property type="protein sequence ID" value="GAA4980574.1"/>
    <property type="molecule type" value="Genomic_DNA"/>
</dbReference>
<sequence length="530" mass="53029">MGSGLAAALARGCEAGTPEGVAETYDTYADALFAYCRTLVGDERIAAEALHDTVLVARSRARGLDDASLRALLYAVARSECLRHGVAARGAGADAADVWRPGVVPAVAVRDRIRLLPLLAVALAGVDAAEREALELAVRHGLDDARLGRVLDLPERQAARVAARGRAQFADCLTVHAVCVHADQECAELAVLLPDGVVSGAALPAPIESGLRVPARLHVDSCPLCGPFRPSGLTGDPDAAVRPGGLVDALLATGPARPAPLAVRADLLRSLTTGAPGAHGHTLIVERAVRAGRDGFPRTRRRLRPPLATAAAAAAAGVVLTFTLAASQSGHDTAPQAGNLPVALTSPSGAPAGADPGPGLAGAAGPGAAVLEPVSPVPTAAPTTAPSAPRTSPAPTDKPGKGNGNGYGMGNGNGPKGQAGARGDAPGRGDANGLQVLTPTLTLSAARPAGTLRLSAADTPVTWSLGVSQVPWVSFSRTSGTLQAGSSVSITVTWDPARAPAGSVVTATVQVAPGGATITIVGPGRSYAPR</sequence>
<feature type="region of interest" description="Disordered" evidence="4">
    <location>
        <begin position="329"/>
        <end position="434"/>
    </location>
</feature>
<dbReference type="InterPro" id="IPR039425">
    <property type="entry name" value="RNA_pol_sigma-70-like"/>
</dbReference>
<evidence type="ECO:0000313" key="6">
    <source>
        <dbReference type="Proteomes" id="UP001500466"/>
    </source>
</evidence>
<evidence type="ECO:0000256" key="4">
    <source>
        <dbReference type="SAM" id="MobiDB-lite"/>
    </source>
</evidence>
<proteinExistence type="predicted"/>
<name>A0ABP9HX15_9ACTN</name>
<reference evidence="6" key="1">
    <citation type="journal article" date="2019" name="Int. J. Syst. Evol. Microbiol.">
        <title>The Global Catalogue of Microorganisms (GCM) 10K type strain sequencing project: providing services to taxonomists for standard genome sequencing and annotation.</title>
        <authorList>
            <consortium name="The Broad Institute Genomics Platform"/>
            <consortium name="The Broad Institute Genome Sequencing Center for Infectious Disease"/>
            <person name="Wu L."/>
            <person name="Ma J."/>
        </authorList>
    </citation>
    <scope>NUCLEOTIDE SEQUENCE [LARGE SCALE GENOMIC DNA]</scope>
    <source>
        <strain evidence="6">JCM 17986</strain>
    </source>
</reference>
<dbReference type="Gene3D" id="1.10.1740.10">
    <property type="match status" value="1"/>
</dbReference>
<evidence type="ECO:0000256" key="2">
    <source>
        <dbReference type="ARBA" id="ARBA00023082"/>
    </source>
</evidence>
<keyword evidence="6" id="KW-1185">Reference proteome</keyword>
<feature type="compositionally biased region" description="Gly residues" evidence="4">
    <location>
        <begin position="401"/>
        <end position="417"/>
    </location>
</feature>
<keyword evidence="1" id="KW-0805">Transcription regulation</keyword>
<feature type="compositionally biased region" description="Low complexity" evidence="4">
    <location>
        <begin position="366"/>
        <end position="395"/>
    </location>
</feature>